<dbReference type="RefSeq" id="WP_275110597.1">
    <property type="nucleotide sequence ID" value="NZ_JAKJSC010000003.1"/>
</dbReference>
<feature type="domain" description="RNA polymerase sigma-70 region 2" evidence="5">
    <location>
        <begin position="23"/>
        <end position="88"/>
    </location>
</feature>
<comment type="similarity">
    <text evidence="1">Belongs to the sigma-70 factor family. ECF subfamily.</text>
</comment>
<feature type="domain" description="RNA polymerase sigma factor 70 region 4 type 2" evidence="6">
    <location>
        <begin position="119"/>
        <end position="170"/>
    </location>
</feature>
<evidence type="ECO:0000259" key="6">
    <source>
        <dbReference type="Pfam" id="PF08281"/>
    </source>
</evidence>
<dbReference type="PANTHER" id="PTHR43133:SF46">
    <property type="entry name" value="RNA POLYMERASE SIGMA-70 FACTOR ECF SUBFAMILY"/>
    <property type="match status" value="1"/>
</dbReference>
<dbReference type="Pfam" id="PF08281">
    <property type="entry name" value="Sigma70_r4_2"/>
    <property type="match status" value="1"/>
</dbReference>
<protein>
    <submittedName>
        <fullName evidence="7">RNA polymerase sigma-70 factor</fullName>
    </submittedName>
</protein>
<keyword evidence="8" id="KW-1185">Reference proteome</keyword>
<dbReference type="InterPro" id="IPR039425">
    <property type="entry name" value="RNA_pol_sigma-70-like"/>
</dbReference>
<dbReference type="SUPFAM" id="SSF88946">
    <property type="entry name" value="Sigma2 domain of RNA polymerase sigma factors"/>
    <property type="match status" value="1"/>
</dbReference>
<evidence type="ECO:0000256" key="2">
    <source>
        <dbReference type="ARBA" id="ARBA00023015"/>
    </source>
</evidence>
<dbReference type="SUPFAM" id="SSF88659">
    <property type="entry name" value="Sigma3 and sigma4 domains of RNA polymerase sigma factors"/>
    <property type="match status" value="1"/>
</dbReference>
<evidence type="ECO:0000256" key="4">
    <source>
        <dbReference type="ARBA" id="ARBA00023163"/>
    </source>
</evidence>
<evidence type="ECO:0000259" key="5">
    <source>
        <dbReference type="Pfam" id="PF04542"/>
    </source>
</evidence>
<dbReference type="InterPro" id="IPR014284">
    <property type="entry name" value="RNA_pol_sigma-70_dom"/>
</dbReference>
<dbReference type="Proteomes" id="UP001528920">
    <property type="component" value="Unassembled WGS sequence"/>
</dbReference>
<comment type="caution">
    <text evidence="7">The sequence shown here is derived from an EMBL/GenBank/DDBJ whole genome shotgun (WGS) entry which is preliminary data.</text>
</comment>
<dbReference type="NCBIfam" id="TIGR02985">
    <property type="entry name" value="Sig70_bacteroi1"/>
    <property type="match status" value="1"/>
</dbReference>
<dbReference type="Gene3D" id="1.10.1740.10">
    <property type="match status" value="1"/>
</dbReference>
<dbReference type="InterPro" id="IPR014327">
    <property type="entry name" value="RNA_pol_sigma70_bacteroid"/>
</dbReference>
<dbReference type="NCBIfam" id="TIGR02937">
    <property type="entry name" value="sigma70-ECF"/>
    <property type="match status" value="1"/>
</dbReference>
<dbReference type="PANTHER" id="PTHR43133">
    <property type="entry name" value="RNA POLYMERASE ECF-TYPE SIGMA FACTO"/>
    <property type="match status" value="1"/>
</dbReference>
<dbReference type="Pfam" id="PF04542">
    <property type="entry name" value="Sigma70_r2"/>
    <property type="match status" value="1"/>
</dbReference>
<evidence type="ECO:0000313" key="7">
    <source>
        <dbReference type="EMBL" id="MDE5419267.1"/>
    </source>
</evidence>
<keyword evidence="3" id="KW-0731">Sigma factor</keyword>
<dbReference type="InterPro" id="IPR013325">
    <property type="entry name" value="RNA_pol_sigma_r2"/>
</dbReference>
<dbReference type="EMBL" id="JAKJSC010000003">
    <property type="protein sequence ID" value="MDE5419267.1"/>
    <property type="molecule type" value="Genomic_DNA"/>
</dbReference>
<dbReference type="InterPro" id="IPR013249">
    <property type="entry name" value="RNA_pol_sigma70_r4_t2"/>
</dbReference>
<keyword evidence="4" id="KW-0804">Transcription</keyword>
<evidence type="ECO:0000256" key="3">
    <source>
        <dbReference type="ARBA" id="ARBA00023082"/>
    </source>
</evidence>
<dbReference type="InterPro" id="IPR036388">
    <property type="entry name" value="WH-like_DNA-bd_sf"/>
</dbReference>
<evidence type="ECO:0000313" key="8">
    <source>
        <dbReference type="Proteomes" id="UP001528920"/>
    </source>
</evidence>
<reference evidence="7 8" key="1">
    <citation type="submission" date="2022-01" db="EMBL/GenBank/DDBJ databases">
        <title>Labilibaculum sp. nov, a marine bacterium isolated from Antarctica.</title>
        <authorList>
            <person name="Dai W."/>
        </authorList>
    </citation>
    <scope>NUCLEOTIDE SEQUENCE [LARGE SCALE GENOMIC DNA]</scope>
    <source>
        <strain evidence="7 8">DW002</strain>
    </source>
</reference>
<dbReference type="Gene3D" id="1.10.10.10">
    <property type="entry name" value="Winged helix-like DNA-binding domain superfamily/Winged helix DNA-binding domain"/>
    <property type="match status" value="1"/>
</dbReference>
<keyword evidence="2" id="KW-0805">Transcription regulation</keyword>
<sequence>MKTLDQTFLKSLRNGNENSFKCLYNKYFDALYLFGHKYISSQDVVEDIIQESFVKVWEKRSSFYHEAALKAFLYKTVRNSCLNQIDHRKVRMTYENQSAKDIHDEDYFLKNVIDEEVRRIIAETVQKLPESARLIYLLGLKGLKNSEIAEDLDISINTVKTQKQRATKFLKENLKDLFIFLPFMV</sequence>
<gene>
    <name evidence="7" type="ORF">L3049_14800</name>
</gene>
<accession>A0ABT5VVC5</accession>
<dbReference type="InterPro" id="IPR007627">
    <property type="entry name" value="RNA_pol_sigma70_r2"/>
</dbReference>
<name>A0ABT5VVC5_9BACT</name>
<proteinExistence type="inferred from homology"/>
<dbReference type="InterPro" id="IPR013324">
    <property type="entry name" value="RNA_pol_sigma_r3/r4-like"/>
</dbReference>
<organism evidence="7 8">
    <name type="scientific">Paralabilibaculum antarcticum</name>
    <dbReference type="NCBI Taxonomy" id="2912572"/>
    <lineage>
        <taxon>Bacteria</taxon>
        <taxon>Pseudomonadati</taxon>
        <taxon>Bacteroidota</taxon>
        <taxon>Bacteroidia</taxon>
        <taxon>Marinilabiliales</taxon>
        <taxon>Marinifilaceae</taxon>
        <taxon>Paralabilibaculum</taxon>
    </lineage>
</organism>
<evidence type="ECO:0000256" key="1">
    <source>
        <dbReference type="ARBA" id="ARBA00010641"/>
    </source>
</evidence>